<sequence>MFADQISDEDEHEDGDEDEDESRIQNPVPRIHNQESTSARCAIGTATSASLLCTILNRWRIWISIGRPSSAYYNCRNNK</sequence>
<dbReference type="EMBL" id="JAMKOV010000003">
    <property type="protein sequence ID" value="KAI8041330.1"/>
    <property type="molecule type" value="Genomic_DNA"/>
</dbReference>
<comment type="caution">
    <text evidence="2">The sequence shown here is derived from an EMBL/GenBank/DDBJ whole genome shotgun (WGS) entry which is preliminary data.</text>
</comment>
<dbReference type="AlphaFoldDB" id="A0A9Q0BRL1"/>
<dbReference type="Proteomes" id="UP001059596">
    <property type="component" value="Unassembled WGS sequence"/>
</dbReference>
<organism evidence="2 3">
    <name type="scientific">Drosophila gunungcola</name>
    <name type="common">fruit fly</name>
    <dbReference type="NCBI Taxonomy" id="103775"/>
    <lineage>
        <taxon>Eukaryota</taxon>
        <taxon>Metazoa</taxon>
        <taxon>Ecdysozoa</taxon>
        <taxon>Arthropoda</taxon>
        <taxon>Hexapoda</taxon>
        <taxon>Insecta</taxon>
        <taxon>Pterygota</taxon>
        <taxon>Neoptera</taxon>
        <taxon>Endopterygota</taxon>
        <taxon>Diptera</taxon>
        <taxon>Brachycera</taxon>
        <taxon>Muscomorpha</taxon>
        <taxon>Ephydroidea</taxon>
        <taxon>Drosophilidae</taxon>
        <taxon>Drosophila</taxon>
        <taxon>Sophophora</taxon>
    </lineage>
</organism>
<protein>
    <submittedName>
        <fullName evidence="2">Uncharacterized protein</fullName>
    </submittedName>
</protein>
<feature type="compositionally biased region" description="Acidic residues" evidence="1">
    <location>
        <begin position="1"/>
        <end position="21"/>
    </location>
</feature>
<name>A0A9Q0BRL1_9MUSC</name>
<proteinExistence type="predicted"/>
<evidence type="ECO:0000313" key="2">
    <source>
        <dbReference type="EMBL" id="KAI8041330.1"/>
    </source>
</evidence>
<evidence type="ECO:0000256" key="1">
    <source>
        <dbReference type="SAM" id="MobiDB-lite"/>
    </source>
</evidence>
<reference evidence="2" key="1">
    <citation type="journal article" date="2023" name="Genome Biol. Evol.">
        <title>Long-read-based Genome Assembly of Drosophila gunungcola Reveals Fewer Chemosensory Genes in Flower-breeding Species.</title>
        <authorList>
            <person name="Negi A."/>
            <person name="Liao B.Y."/>
            <person name="Yeh S.D."/>
        </authorList>
    </citation>
    <scope>NUCLEOTIDE SEQUENCE</scope>
    <source>
        <strain evidence="2">Sukarami</strain>
    </source>
</reference>
<accession>A0A9Q0BRL1</accession>
<evidence type="ECO:0000313" key="3">
    <source>
        <dbReference type="Proteomes" id="UP001059596"/>
    </source>
</evidence>
<feature type="region of interest" description="Disordered" evidence="1">
    <location>
        <begin position="1"/>
        <end position="37"/>
    </location>
</feature>
<gene>
    <name evidence="2" type="ORF">M5D96_005587</name>
</gene>
<keyword evidence="3" id="KW-1185">Reference proteome</keyword>